<dbReference type="SUPFAM" id="SSF52058">
    <property type="entry name" value="L domain-like"/>
    <property type="match status" value="1"/>
</dbReference>
<comment type="caution">
    <text evidence="3">The sequence shown here is derived from an EMBL/GenBank/DDBJ whole genome shotgun (WGS) entry which is preliminary data.</text>
</comment>
<dbReference type="PROSITE" id="PS51450">
    <property type="entry name" value="LRR"/>
    <property type="match status" value="5"/>
</dbReference>
<protein>
    <submittedName>
        <fullName evidence="3">Uncharacterized protein</fullName>
    </submittedName>
</protein>
<dbReference type="EMBL" id="CATOUU010001174">
    <property type="protein sequence ID" value="CAI9976507.1"/>
    <property type="molecule type" value="Genomic_DNA"/>
</dbReference>
<dbReference type="EMBL" id="CAXDID020000015">
    <property type="protein sequence ID" value="CAL5982682.1"/>
    <property type="molecule type" value="Genomic_DNA"/>
</dbReference>
<gene>
    <name evidence="3" type="ORF">HINF_LOCUS64152</name>
    <name evidence="4" type="ORF">HINF_LOCUS7252</name>
</gene>
<evidence type="ECO:0000256" key="1">
    <source>
        <dbReference type="ARBA" id="ARBA00022614"/>
    </source>
</evidence>
<sequence length="321" mass="37668">MFHNPFEQTKITEKNYNREMLYRYEFKVETSEDDGVDFLVIQFNKDLKTFKFVEKLQLTRLYIDYCQNVIIDPAPTNVTDLTIYKCGLSKLDGIKKMIQLTHLTLNDNNITDISELRYLVNLKQLIIDENQIEDISSIAYLKKIEYLDMCSNRIRDLQPLSKLSVLENLRLSNNQIVNLFPLQFLFGLQVIELMDNKIIHIESLTNLVGLTLLYLSKNMILDMSPLNAHPNKKEYMLEPQAEIPPTQIEILYSRKYQSIMETSDYLKHIDYLQIQKNKSFAELKDKFSKVVAETTQKQIDSTRQIAQLLSNFIIDKQSDNQ</sequence>
<organism evidence="3">
    <name type="scientific">Hexamita inflata</name>
    <dbReference type="NCBI Taxonomy" id="28002"/>
    <lineage>
        <taxon>Eukaryota</taxon>
        <taxon>Metamonada</taxon>
        <taxon>Diplomonadida</taxon>
        <taxon>Hexamitidae</taxon>
        <taxon>Hexamitinae</taxon>
        <taxon>Hexamita</taxon>
    </lineage>
</organism>
<keyword evidence="2" id="KW-0677">Repeat</keyword>
<evidence type="ECO:0000313" key="4">
    <source>
        <dbReference type="EMBL" id="CAL5982682.1"/>
    </source>
</evidence>
<reference evidence="4 5" key="2">
    <citation type="submission" date="2024-07" db="EMBL/GenBank/DDBJ databases">
        <authorList>
            <person name="Akdeniz Z."/>
        </authorList>
    </citation>
    <scope>NUCLEOTIDE SEQUENCE [LARGE SCALE GENOMIC DNA]</scope>
</reference>
<dbReference type="PANTHER" id="PTHR46652:SF3">
    <property type="entry name" value="LEUCINE-RICH REPEAT-CONTAINING PROTEIN 9"/>
    <property type="match status" value="1"/>
</dbReference>
<name>A0AA86RH87_9EUKA</name>
<accession>A0AA86RH87</accession>
<dbReference type="InterPro" id="IPR001611">
    <property type="entry name" value="Leu-rich_rpt"/>
</dbReference>
<proteinExistence type="predicted"/>
<dbReference type="AlphaFoldDB" id="A0AA86RH87"/>
<keyword evidence="5" id="KW-1185">Reference proteome</keyword>
<dbReference type="InterPro" id="IPR050836">
    <property type="entry name" value="SDS22/Internalin_LRR"/>
</dbReference>
<dbReference type="InterPro" id="IPR025875">
    <property type="entry name" value="Leu-rich_rpt_4"/>
</dbReference>
<evidence type="ECO:0000313" key="3">
    <source>
        <dbReference type="EMBL" id="CAI9976507.1"/>
    </source>
</evidence>
<dbReference type="Gene3D" id="3.80.10.10">
    <property type="entry name" value="Ribonuclease Inhibitor"/>
    <property type="match status" value="1"/>
</dbReference>
<dbReference type="Pfam" id="PF12799">
    <property type="entry name" value="LRR_4"/>
    <property type="match status" value="1"/>
</dbReference>
<evidence type="ECO:0000313" key="5">
    <source>
        <dbReference type="Proteomes" id="UP001642409"/>
    </source>
</evidence>
<dbReference type="Proteomes" id="UP001642409">
    <property type="component" value="Unassembled WGS sequence"/>
</dbReference>
<reference evidence="3" key="1">
    <citation type="submission" date="2023-06" db="EMBL/GenBank/DDBJ databases">
        <authorList>
            <person name="Kurt Z."/>
        </authorList>
    </citation>
    <scope>NUCLEOTIDE SEQUENCE</scope>
</reference>
<keyword evidence="1" id="KW-0433">Leucine-rich repeat</keyword>
<dbReference type="SMART" id="SM00365">
    <property type="entry name" value="LRR_SD22"/>
    <property type="match status" value="5"/>
</dbReference>
<dbReference type="InterPro" id="IPR032675">
    <property type="entry name" value="LRR_dom_sf"/>
</dbReference>
<dbReference type="PANTHER" id="PTHR46652">
    <property type="entry name" value="LEUCINE-RICH REPEAT AND IQ DOMAIN-CONTAINING PROTEIN 1-RELATED"/>
    <property type="match status" value="1"/>
</dbReference>
<evidence type="ECO:0000256" key="2">
    <source>
        <dbReference type="ARBA" id="ARBA00022737"/>
    </source>
</evidence>